<dbReference type="SMART" id="SM00014">
    <property type="entry name" value="acidPPc"/>
    <property type="match status" value="1"/>
</dbReference>
<feature type="transmembrane region" description="Helical" evidence="1">
    <location>
        <begin position="159"/>
        <end position="177"/>
    </location>
</feature>
<proteinExistence type="predicted"/>
<dbReference type="InterPro" id="IPR000326">
    <property type="entry name" value="PAP2/HPO"/>
</dbReference>
<dbReference type="AlphaFoldDB" id="A0A6L3AVW3"/>
<name>A0A6L3AVW3_AZOBR</name>
<dbReference type="Gene3D" id="1.20.144.10">
    <property type="entry name" value="Phosphatidic acid phosphatase type 2/haloperoxidase"/>
    <property type="match status" value="2"/>
</dbReference>
<dbReference type="CDD" id="cd03392">
    <property type="entry name" value="PAP2_like_2"/>
    <property type="match status" value="1"/>
</dbReference>
<feature type="transmembrane region" description="Helical" evidence="1">
    <location>
        <begin position="113"/>
        <end position="131"/>
    </location>
</feature>
<feature type="transmembrane region" description="Helical" evidence="1">
    <location>
        <begin position="184"/>
        <end position="206"/>
    </location>
</feature>
<dbReference type="EMBL" id="QOKV01000015">
    <property type="protein sequence ID" value="KAA0682070.1"/>
    <property type="molecule type" value="Genomic_DNA"/>
</dbReference>
<keyword evidence="1" id="KW-0472">Membrane</keyword>
<gene>
    <name evidence="3" type="ORF">DS837_20915</name>
</gene>
<dbReference type="SUPFAM" id="SSF48317">
    <property type="entry name" value="Acid phosphatase/Vanadium-dependent haloperoxidase"/>
    <property type="match status" value="1"/>
</dbReference>
<comment type="caution">
    <text evidence="3">The sequence shown here is derived from an EMBL/GenBank/DDBJ whole genome shotgun (WGS) entry which is preliminary data.</text>
</comment>
<keyword evidence="1" id="KW-1133">Transmembrane helix</keyword>
<evidence type="ECO:0000313" key="4">
    <source>
        <dbReference type="Proteomes" id="UP000476837"/>
    </source>
</evidence>
<feature type="transmembrane region" description="Helical" evidence="1">
    <location>
        <begin position="26"/>
        <end position="45"/>
    </location>
</feature>
<sequence length="252" mass="26505">MGRAMALAGLRAPGFWTRLGRHELRLLVGMAVSAGLILAFALLAGEVIEGETAAFDRAVLMALRVAGDPTTPLGPPWLHNAARDVTALGSITVLSLITAVTVGFLLLRGKRGASLLVLLSVGGGMAISGLLKNQIGRERPDIVPHGDIVFTASFPSGHSLLSAVVFLTLGAMLARFVEGRRQKAYVLVVAMAVTLLVGCSRVYLGVHWPTDVLAGWCVGAGWAALCWLVALWLQRRGAVEPEGEAGTVPDRT</sequence>
<accession>A0A6L3AVW3</accession>
<evidence type="ECO:0000313" key="3">
    <source>
        <dbReference type="EMBL" id="KAA0682070.1"/>
    </source>
</evidence>
<dbReference type="InterPro" id="IPR036938">
    <property type="entry name" value="PAP2/HPO_sf"/>
</dbReference>
<dbReference type="PANTHER" id="PTHR14969">
    <property type="entry name" value="SPHINGOSINE-1-PHOSPHATE PHOSPHOHYDROLASE"/>
    <property type="match status" value="1"/>
</dbReference>
<dbReference type="Proteomes" id="UP000476837">
    <property type="component" value="Unassembled WGS sequence"/>
</dbReference>
<keyword evidence="1" id="KW-0812">Transmembrane</keyword>
<evidence type="ECO:0000259" key="2">
    <source>
        <dbReference type="SMART" id="SM00014"/>
    </source>
</evidence>
<feature type="transmembrane region" description="Helical" evidence="1">
    <location>
        <begin position="212"/>
        <end position="233"/>
    </location>
</feature>
<dbReference type="Pfam" id="PF01569">
    <property type="entry name" value="PAP2"/>
    <property type="match status" value="1"/>
</dbReference>
<dbReference type="PANTHER" id="PTHR14969:SF13">
    <property type="entry name" value="AT30094P"/>
    <property type="match status" value="1"/>
</dbReference>
<evidence type="ECO:0000256" key="1">
    <source>
        <dbReference type="SAM" id="Phobius"/>
    </source>
</evidence>
<feature type="domain" description="Phosphatidic acid phosphatase type 2/haloperoxidase" evidence="2">
    <location>
        <begin position="113"/>
        <end position="227"/>
    </location>
</feature>
<feature type="transmembrane region" description="Helical" evidence="1">
    <location>
        <begin position="85"/>
        <end position="106"/>
    </location>
</feature>
<organism evidence="3 4">
    <name type="scientific">Azospirillum brasilense</name>
    <dbReference type="NCBI Taxonomy" id="192"/>
    <lineage>
        <taxon>Bacteria</taxon>
        <taxon>Pseudomonadati</taxon>
        <taxon>Pseudomonadota</taxon>
        <taxon>Alphaproteobacteria</taxon>
        <taxon>Rhodospirillales</taxon>
        <taxon>Azospirillaceae</taxon>
        <taxon>Azospirillum</taxon>
    </lineage>
</organism>
<reference evidence="3 4" key="1">
    <citation type="submission" date="2018-07" db="EMBL/GenBank/DDBJ databases">
        <title>Genome sequence of Roseomonas fauriae ATCC 49958.</title>
        <authorList>
            <person name="Sant'Anna F.H."/>
            <person name="Baldani J.I."/>
            <person name="Zilli J.E."/>
            <person name="Reis V.M."/>
            <person name="Hartmann A."/>
            <person name="Cruz L."/>
            <person name="de Souza E.M."/>
            <person name="de Oliveira Pedrosa F."/>
            <person name="Passaglia L.M.P."/>
        </authorList>
    </citation>
    <scope>NUCLEOTIDE SEQUENCE [LARGE SCALE GENOMIC DNA]</scope>
    <source>
        <strain evidence="3 4">ATCC 49958</strain>
    </source>
</reference>
<dbReference type="RefSeq" id="WP_149166537.1">
    <property type="nucleotide sequence ID" value="NZ_QOKV01000015.1"/>
</dbReference>
<protein>
    <submittedName>
        <fullName evidence="3">PAP2 family protein</fullName>
    </submittedName>
</protein>